<proteinExistence type="predicted"/>
<gene>
    <name evidence="2" type="ORF">DDF67_10325</name>
</gene>
<keyword evidence="1" id="KW-1133">Transmembrane helix</keyword>
<dbReference type="AlphaFoldDB" id="A0A2T9K304"/>
<feature type="transmembrane region" description="Helical" evidence="1">
    <location>
        <begin position="36"/>
        <end position="60"/>
    </location>
</feature>
<accession>A0A2T9K304</accession>
<keyword evidence="1" id="KW-0812">Transmembrane</keyword>
<protein>
    <submittedName>
        <fullName evidence="2">Uncharacterized protein</fullName>
    </submittedName>
</protein>
<sequence>MLAIAAGWIAMAAMSASVSALYYIAYADRYGVPANLYTKLGAVGVIALSVAAFVWGMTTLGKKFPGQTFKAYWGLGAVGFVIFGTSWTAVRRQAFTVLGLGYFETALAMLTTGLFVAGLWIHLEILHFRKNNPDYDPSA</sequence>
<keyword evidence="1" id="KW-0472">Membrane</keyword>
<feature type="transmembrane region" description="Helical" evidence="1">
    <location>
        <begin position="102"/>
        <end position="123"/>
    </location>
</feature>
<evidence type="ECO:0000313" key="3">
    <source>
        <dbReference type="Proteomes" id="UP000245073"/>
    </source>
</evidence>
<dbReference type="EMBL" id="QDKQ01000035">
    <property type="protein sequence ID" value="PVM90314.1"/>
    <property type="molecule type" value="Genomic_DNA"/>
</dbReference>
<organism evidence="2 3">
    <name type="scientific">Caulobacter endophyticus</name>
    <dbReference type="NCBI Taxonomy" id="2172652"/>
    <lineage>
        <taxon>Bacteria</taxon>
        <taxon>Pseudomonadati</taxon>
        <taxon>Pseudomonadota</taxon>
        <taxon>Alphaproteobacteria</taxon>
        <taxon>Caulobacterales</taxon>
        <taxon>Caulobacteraceae</taxon>
        <taxon>Caulobacter</taxon>
    </lineage>
</organism>
<name>A0A2T9K304_9CAUL</name>
<evidence type="ECO:0000313" key="2">
    <source>
        <dbReference type="EMBL" id="PVM90314.1"/>
    </source>
</evidence>
<dbReference type="Proteomes" id="UP000245073">
    <property type="component" value="Unassembled WGS sequence"/>
</dbReference>
<reference evidence="2 3" key="1">
    <citation type="submission" date="2018-04" db="EMBL/GenBank/DDBJ databases">
        <title>The genome sequence of Caulobacter sp. 744.</title>
        <authorList>
            <person name="Gao J."/>
            <person name="Sun J."/>
        </authorList>
    </citation>
    <scope>NUCLEOTIDE SEQUENCE [LARGE SCALE GENOMIC DNA]</scope>
    <source>
        <strain evidence="2 3">774</strain>
    </source>
</reference>
<feature type="transmembrane region" description="Helical" evidence="1">
    <location>
        <begin position="72"/>
        <end position="90"/>
    </location>
</feature>
<comment type="caution">
    <text evidence="2">The sequence shown here is derived from an EMBL/GenBank/DDBJ whole genome shotgun (WGS) entry which is preliminary data.</text>
</comment>
<evidence type="ECO:0000256" key="1">
    <source>
        <dbReference type="SAM" id="Phobius"/>
    </source>
</evidence>
<keyword evidence="3" id="KW-1185">Reference proteome</keyword>